<dbReference type="InterPro" id="IPR010730">
    <property type="entry name" value="HET"/>
</dbReference>
<name>A0A8H6RJK4_9PEZI</name>
<proteinExistence type="predicted"/>
<comment type="caution">
    <text evidence="2">The sequence shown here is derived from an EMBL/GenBank/DDBJ whole genome shotgun (WGS) entry which is preliminary data.</text>
</comment>
<evidence type="ECO:0000313" key="2">
    <source>
        <dbReference type="EMBL" id="KAF7192199.1"/>
    </source>
</evidence>
<reference evidence="2" key="1">
    <citation type="submission" date="2020-04" db="EMBL/GenBank/DDBJ databases">
        <title>Draft genome resource of the tomato pathogen Pseudocercospora fuligena.</title>
        <authorList>
            <person name="Zaccaron A."/>
        </authorList>
    </citation>
    <scope>NUCLEOTIDE SEQUENCE</scope>
    <source>
        <strain evidence="2">PF001</strain>
    </source>
</reference>
<dbReference type="Pfam" id="PF06985">
    <property type="entry name" value="HET"/>
    <property type="match status" value="1"/>
</dbReference>
<sequence length="404" mass="45775">MPIPGTTALHINGELVRIPGKVALILSCLLRRGITTAWVDAICINQTDQVEKGEQVSIIGAIYVAAEEVVIVLGKPTANTDRVFTPSDLSLSSFPMFDRGIIEILSHKYWLRAWILQEVGLANKIRLVCGNAEYRPPDFDALAIALHKGRKNNFESYAGEKALESISTTYDRALESPLKILGRTSRAQCSDPRDALYSKRELLQDPELIGYPDYSISANELFIRFAMNNVKTGRLDILHHTLGKRDKRLPSWVPDWTPGRHHTDKQAGFNADRLFYLDSDATEDESSPRGLIHVDQQELIVTGIILKQICEPHDPGSCHMRGTNEPKNDMMACTSWGVEKMMTDTYLCQIDYCELPIVLRFQGEYWKVVTADDQDDVELWLAHERHHFDGGWDWPIAKTVFRIR</sequence>
<dbReference type="InterPro" id="IPR052895">
    <property type="entry name" value="HetReg/Transcr_Mod"/>
</dbReference>
<evidence type="ECO:0000313" key="3">
    <source>
        <dbReference type="Proteomes" id="UP000660729"/>
    </source>
</evidence>
<dbReference type="AlphaFoldDB" id="A0A8H6RJK4"/>
<feature type="domain" description="Heterokaryon incompatibility" evidence="1">
    <location>
        <begin position="7"/>
        <end position="118"/>
    </location>
</feature>
<organism evidence="2 3">
    <name type="scientific">Pseudocercospora fuligena</name>
    <dbReference type="NCBI Taxonomy" id="685502"/>
    <lineage>
        <taxon>Eukaryota</taxon>
        <taxon>Fungi</taxon>
        <taxon>Dikarya</taxon>
        <taxon>Ascomycota</taxon>
        <taxon>Pezizomycotina</taxon>
        <taxon>Dothideomycetes</taxon>
        <taxon>Dothideomycetidae</taxon>
        <taxon>Mycosphaerellales</taxon>
        <taxon>Mycosphaerellaceae</taxon>
        <taxon>Pseudocercospora</taxon>
    </lineage>
</organism>
<accession>A0A8H6RJK4</accession>
<keyword evidence="3" id="KW-1185">Reference proteome</keyword>
<dbReference type="Proteomes" id="UP000660729">
    <property type="component" value="Unassembled WGS sequence"/>
</dbReference>
<evidence type="ECO:0000259" key="1">
    <source>
        <dbReference type="Pfam" id="PF06985"/>
    </source>
</evidence>
<dbReference type="PANTHER" id="PTHR24148">
    <property type="entry name" value="ANKYRIN REPEAT DOMAIN-CONTAINING PROTEIN 39 HOMOLOG-RELATED"/>
    <property type="match status" value="1"/>
</dbReference>
<protein>
    <recommendedName>
        <fullName evidence="1">Heterokaryon incompatibility domain-containing protein</fullName>
    </recommendedName>
</protein>
<dbReference type="EMBL" id="JABCIY010000150">
    <property type="protein sequence ID" value="KAF7192199.1"/>
    <property type="molecule type" value="Genomic_DNA"/>
</dbReference>
<dbReference type="PANTHER" id="PTHR24148:SF64">
    <property type="entry name" value="HETEROKARYON INCOMPATIBILITY DOMAIN-CONTAINING PROTEIN"/>
    <property type="match status" value="1"/>
</dbReference>
<gene>
    <name evidence="2" type="ORF">HII31_06585</name>
</gene>
<dbReference type="OrthoDB" id="4850726at2759"/>